<sequence>MATTGISDAMTTNLPKKPAVKFNPADWHTNKHSISSDAERSRNVSFQVRQEGRFLNNETDNQTWWDTHDNNVRLGDRLDEIEEWRQILRYEIEDVDRELEAIRVTKNKCENMLNDMKVPLDVNIENHVTREGRLGVDLVRDEPESELTKETKVIDAIKRNLHHKCQESFAQIERLQECRQQLLNDLNDKNSSHAIDEENLALNKHSSAISFKPNPLRVPKGSVTPQQWIAFSKYNKDRADAEMESSKRLRENIQQLMAQSSSDLDSQKNATEFAMRKRVHETENALDELKWQKKNTEKEIAQVEDDIDKLEKAIRDKDPVMKLAHTRLENRTYRPGVELVRDEVQYGLVDEVKQIEASQKVLQEKCKQAKHAWNILQEQMRRIDEDIALKQNSLQLEKRALATRKRLNTVNRPETETDKNLIVTGVDKTGLSKVLGLKYA</sequence>
<keyword evidence="3" id="KW-0966">Cell projection</keyword>
<keyword evidence="3" id="KW-0282">Flagellum</keyword>
<dbReference type="OrthoDB" id="10054259at2759"/>
<proteinExistence type="inferred from homology"/>
<comment type="similarity">
    <text evidence="1 3">Belongs to the tektin family.</text>
</comment>
<evidence type="ECO:0000256" key="3">
    <source>
        <dbReference type="RuleBase" id="RU367040"/>
    </source>
</evidence>
<keyword evidence="4" id="KW-0175">Coiled coil</keyword>
<keyword evidence="3" id="KW-0969">Cilium</keyword>
<dbReference type="STRING" id="10195.A0A3M7SIH0"/>
<dbReference type="GO" id="GO:0060271">
    <property type="term" value="P:cilium assembly"/>
    <property type="evidence" value="ECO:0007669"/>
    <property type="project" value="UniProtKB-UniRule"/>
</dbReference>
<dbReference type="InterPro" id="IPR000435">
    <property type="entry name" value="Tektins"/>
</dbReference>
<evidence type="ECO:0000256" key="4">
    <source>
        <dbReference type="SAM" id="Coils"/>
    </source>
</evidence>
<accession>A0A3M7SIH0</accession>
<dbReference type="PANTHER" id="PTHR19960">
    <property type="entry name" value="TEKTIN"/>
    <property type="match status" value="1"/>
</dbReference>
<organism evidence="6 7">
    <name type="scientific">Brachionus plicatilis</name>
    <name type="common">Marine rotifer</name>
    <name type="synonym">Brachionus muelleri</name>
    <dbReference type="NCBI Taxonomy" id="10195"/>
    <lineage>
        <taxon>Eukaryota</taxon>
        <taxon>Metazoa</taxon>
        <taxon>Spiralia</taxon>
        <taxon>Gnathifera</taxon>
        <taxon>Rotifera</taxon>
        <taxon>Eurotatoria</taxon>
        <taxon>Monogononta</taxon>
        <taxon>Pseudotrocha</taxon>
        <taxon>Ploima</taxon>
        <taxon>Brachionidae</taxon>
        <taxon>Brachionus</taxon>
    </lineage>
</organism>
<dbReference type="GO" id="GO:0015630">
    <property type="term" value="C:microtubule cytoskeleton"/>
    <property type="evidence" value="ECO:0007669"/>
    <property type="project" value="UniProtKB-UniRule"/>
</dbReference>
<feature type="compositionally biased region" description="Polar residues" evidence="5">
    <location>
        <begin position="1"/>
        <end position="14"/>
    </location>
</feature>
<protein>
    <recommendedName>
        <fullName evidence="3">Tektin</fullName>
    </recommendedName>
</protein>
<dbReference type="EMBL" id="REGN01001311">
    <property type="protein sequence ID" value="RNA35561.1"/>
    <property type="molecule type" value="Genomic_DNA"/>
</dbReference>
<evidence type="ECO:0000313" key="6">
    <source>
        <dbReference type="EMBL" id="RNA35561.1"/>
    </source>
</evidence>
<feature type="region of interest" description="Disordered" evidence="5">
    <location>
        <begin position="1"/>
        <end position="42"/>
    </location>
</feature>
<dbReference type="Pfam" id="PF03148">
    <property type="entry name" value="Tektin"/>
    <property type="match status" value="1"/>
</dbReference>
<dbReference type="InterPro" id="IPR048256">
    <property type="entry name" value="Tektin-like"/>
</dbReference>
<dbReference type="AlphaFoldDB" id="A0A3M7SIH0"/>
<dbReference type="GO" id="GO:0005634">
    <property type="term" value="C:nucleus"/>
    <property type="evidence" value="ECO:0007669"/>
    <property type="project" value="TreeGrafter"/>
</dbReference>
<dbReference type="GO" id="GO:0005930">
    <property type="term" value="C:axoneme"/>
    <property type="evidence" value="ECO:0007669"/>
    <property type="project" value="UniProtKB-SubCell"/>
</dbReference>
<keyword evidence="2" id="KW-0963">Cytoplasm</keyword>
<evidence type="ECO:0000313" key="7">
    <source>
        <dbReference type="Proteomes" id="UP000276133"/>
    </source>
</evidence>
<feature type="coiled-coil region" evidence="4">
    <location>
        <begin position="236"/>
        <end position="313"/>
    </location>
</feature>
<dbReference type="Proteomes" id="UP000276133">
    <property type="component" value="Unassembled WGS sequence"/>
</dbReference>
<dbReference type="PANTHER" id="PTHR19960:SF7">
    <property type="entry name" value="TEKTIN"/>
    <property type="match status" value="1"/>
</dbReference>
<comment type="subcellular location">
    <subcellularLocation>
        <location evidence="3">Cytoplasm</location>
        <location evidence="3">Cytoskeleton</location>
        <location evidence="3">Cilium axoneme</location>
    </subcellularLocation>
</comment>
<evidence type="ECO:0000256" key="2">
    <source>
        <dbReference type="ARBA" id="ARBA00022490"/>
    </source>
</evidence>
<comment type="caution">
    <text evidence="6">The sequence shown here is derived from an EMBL/GenBank/DDBJ whole genome shotgun (WGS) entry which is preliminary data.</text>
</comment>
<dbReference type="GO" id="GO:0060294">
    <property type="term" value="P:cilium movement involved in cell motility"/>
    <property type="evidence" value="ECO:0007669"/>
    <property type="project" value="UniProtKB-UniRule"/>
</dbReference>
<name>A0A3M7SIH0_BRAPC</name>
<reference evidence="6 7" key="1">
    <citation type="journal article" date="2018" name="Sci. Rep.">
        <title>Genomic signatures of local adaptation to the degree of environmental predictability in rotifers.</title>
        <authorList>
            <person name="Franch-Gras L."/>
            <person name="Hahn C."/>
            <person name="Garcia-Roger E.M."/>
            <person name="Carmona M.J."/>
            <person name="Serra M."/>
            <person name="Gomez A."/>
        </authorList>
    </citation>
    <scope>NUCLEOTIDE SEQUENCE [LARGE SCALE GENOMIC DNA]</scope>
    <source>
        <strain evidence="6">HYR1</strain>
    </source>
</reference>
<gene>
    <name evidence="6" type="ORF">BpHYR1_024005</name>
</gene>
<keyword evidence="7" id="KW-1185">Reference proteome</keyword>
<evidence type="ECO:0000256" key="5">
    <source>
        <dbReference type="SAM" id="MobiDB-lite"/>
    </source>
</evidence>
<evidence type="ECO:0000256" key="1">
    <source>
        <dbReference type="ARBA" id="ARBA00007209"/>
    </source>
</evidence>
<dbReference type="PRINTS" id="PR00511">
    <property type="entry name" value="TEKTIN"/>
</dbReference>